<proteinExistence type="predicted"/>
<dbReference type="STRING" id="1798375.A2773_03285"/>
<evidence type="ECO:0000313" key="1">
    <source>
        <dbReference type="EMBL" id="OGG13503.1"/>
    </source>
</evidence>
<protein>
    <submittedName>
        <fullName evidence="1">Uncharacterized protein</fullName>
    </submittedName>
</protein>
<evidence type="ECO:0000313" key="2">
    <source>
        <dbReference type="Proteomes" id="UP000177383"/>
    </source>
</evidence>
<organism evidence="1 2">
    <name type="scientific">Candidatus Gottesmanbacteria bacterium RIFCSPHIGHO2_01_FULL_39_10</name>
    <dbReference type="NCBI Taxonomy" id="1798375"/>
    <lineage>
        <taxon>Bacteria</taxon>
        <taxon>Candidatus Gottesmaniibacteriota</taxon>
    </lineage>
</organism>
<name>A0A1F5ZMA2_9BACT</name>
<gene>
    <name evidence="1" type="ORF">A2773_03285</name>
</gene>
<dbReference type="Proteomes" id="UP000177383">
    <property type="component" value="Unassembled WGS sequence"/>
</dbReference>
<reference evidence="1 2" key="1">
    <citation type="journal article" date="2016" name="Nat. Commun.">
        <title>Thousands of microbial genomes shed light on interconnected biogeochemical processes in an aquifer system.</title>
        <authorList>
            <person name="Anantharaman K."/>
            <person name="Brown C.T."/>
            <person name="Hug L.A."/>
            <person name="Sharon I."/>
            <person name="Castelle C.J."/>
            <person name="Probst A.J."/>
            <person name="Thomas B.C."/>
            <person name="Singh A."/>
            <person name="Wilkins M.J."/>
            <person name="Karaoz U."/>
            <person name="Brodie E.L."/>
            <person name="Williams K.H."/>
            <person name="Hubbard S.S."/>
            <person name="Banfield J.F."/>
        </authorList>
    </citation>
    <scope>NUCLEOTIDE SEQUENCE [LARGE SCALE GENOMIC DNA]</scope>
</reference>
<accession>A0A1F5ZMA2</accession>
<dbReference type="EMBL" id="MFJE01000051">
    <property type="protein sequence ID" value="OGG13503.1"/>
    <property type="molecule type" value="Genomic_DNA"/>
</dbReference>
<sequence length="79" mass="8914">MANLTQESAIKLQKILTKRFGRELTQEELEQSYDALMGFAVALVEMKTIAPQISFDIESNLLVVILPKEPLANYLFTVV</sequence>
<comment type="caution">
    <text evidence="1">The sequence shown here is derived from an EMBL/GenBank/DDBJ whole genome shotgun (WGS) entry which is preliminary data.</text>
</comment>
<dbReference type="AlphaFoldDB" id="A0A1F5ZMA2"/>